<comment type="catalytic activity">
    <reaction evidence="16">
        <text>(5Z,8Z,11Z,14Z)-eicosatetraenoyl-CoA + H2O = (5Z,8Z,11Z,14Z)-eicosatetraenoate + CoA + H(+)</text>
        <dbReference type="Rhea" id="RHEA:40151"/>
        <dbReference type="ChEBI" id="CHEBI:15377"/>
        <dbReference type="ChEBI" id="CHEBI:15378"/>
        <dbReference type="ChEBI" id="CHEBI:32395"/>
        <dbReference type="ChEBI" id="CHEBI:57287"/>
        <dbReference type="ChEBI" id="CHEBI:57368"/>
    </reaction>
    <physiologicalReaction direction="left-to-right" evidence="16">
        <dbReference type="Rhea" id="RHEA:40152"/>
    </physiologicalReaction>
</comment>
<evidence type="ECO:0000256" key="15">
    <source>
        <dbReference type="ARBA" id="ARBA00023273"/>
    </source>
</evidence>
<organism evidence="29 30">
    <name type="scientific">Aquarana catesbeiana</name>
    <name type="common">American bullfrog</name>
    <name type="synonym">Rana catesbeiana</name>
    <dbReference type="NCBI Taxonomy" id="8400"/>
    <lineage>
        <taxon>Eukaryota</taxon>
        <taxon>Metazoa</taxon>
        <taxon>Chordata</taxon>
        <taxon>Craniata</taxon>
        <taxon>Vertebrata</taxon>
        <taxon>Euteleostomi</taxon>
        <taxon>Amphibia</taxon>
        <taxon>Batrachia</taxon>
        <taxon>Anura</taxon>
        <taxon>Neobatrachia</taxon>
        <taxon>Ranoidea</taxon>
        <taxon>Ranidae</taxon>
        <taxon>Aquarana</taxon>
    </lineage>
</organism>
<keyword evidence="14" id="KW-0472">Membrane</keyword>
<evidence type="ECO:0000256" key="13">
    <source>
        <dbReference type="ARBA" id="ARBA00023128"/>
    </source>
</evidence>
<evidence type="ECO:0000256" key="23">
    <source>
        <dbReference type="ARBA" id="ARBA00047734"/>
    </source>
</evidence>
<evidence type="ECO:0000256" key="6">
    <source>
        <dbReference type="ARBA" id="ARBA00022490"/>
    </source>
</evidence>
<dbReference type="Pfam" id="PF03061">
    <property type="entry name" value="4HBT"/>
    <property type="match status" value="1"/>
</dbReference>
<comment type="catalytic activity">
    <reaction evidence="23">
        <text>hexadecanoyl-CoA + H2O = hexadecanoate + CoA + H(+)</text>
        <dbReference type="Rhea" id="RHEA:16645"/>
        <dbReference type="ChEBI" id="CHEBI:7896"/>
        <dbReference type="ChEBI" id="CHEBI:15377"/>
        <dbReference type="ChEBI" id="CHEBI:15378"/>
        <dbReference type="ChEBI" id="CHEBI:57287"/>
        <dbReference type="ChEBI" id="CHEBI:57379"/>
        <dbReference type="EC" id="3.1.2.2"/>
    </reaction>
    <physiologicalReaction direction="left-to-right" evidence="23">
        <dbReference type="Rhea" id="RHEA:16646"/>
    </physiologicalReaction>
</comment>
<evidence type="ECO:0000256" key="3">
    <source>
        <dbReference type="ARBA" id="ARBA00004632"/>
    </source>
</evidence>
<evidence type="ECO:0000256" key="14">
    <source>
        <dbReference type="ARBA" id="ARBA00023136"/>
    </source>
</evidence>
<evidence type="ECO:0000256" key="11">
    <source>
        <dbReference type="ARBA" id="ARBA00022946"/>
    </source>
</evidence>
<feature type="compositionally biased region" description="Low complexity" evidence="27">
    <location>
        <begin position="1"/>
        <end position="16"/>
    </location>
</feature>
<dbReference type="GO" id="GO:0032587">
    <property type="term" value="C:ruffle membrane"/>
    <property type="evidence" value="ECO:0007669"/>
    <property type="project" value="UniProtKB-SubCell"/>
</dbReference>
<evidence type="ECO:0000313" key="29">
    <source>
        <dbReference type="EMBL" id="PIO23683.1"/>
    </source>
</evidence>
<evidence type="ECO:0000256" key="10">
    <source>
        <dbReference type="ARBA" id="ARBA00022832"/>
    </source>
</evidence>
<evidence type="ECO:0000256" key="19">
    <source>
        <dbReference type="ARBA" id="ARBA00038848"/>
    </source>
</evidence>
<dbReference type="EC" id="3.1.2.2" evidence="19"/>
<evidence type="ECO:0000256" key="1">
    <source>
        <dbReference type="ARBA" id="ARBA00004496"/>
    </source>
</evidence>
<keyword evidence="8" id="KW-0999">Mitochondrion inner membrane</keyword>
<keyword evidence="11" id="KW-0809">Transit peptide</keyword>
<dbReference type="GO" id="GO:0006631">
    <property type="term" value="P:fatty acid metabolic process"/>
    <property type="evidence" value="ECO:0007669"/>
    <property type="project" value="UniProtKB-KW"/>
</dbReference>
<dbReference type="GO" id="GO:0005743">
    <property type="term" value="C:mitochondrial inner membrane"/>
    <property type="evidence" value="ECO:0007669"/>
    <property type="project" value="UniProtKB-SubCell"/>
</dbReference>
<comment type="catalytic activity">
    <reaction evidence="25">
        <text>dodecanoyl-CoA + H2O = dodecanoate + CoA + H(+)</text>
        <dbReference type="Rhea" id="RHEA:30135"/>
        <dbReference type="ChEBI" id="CHEBI:15377"/>
        <dbReference type="ChEBI" id="CHEBI:15378"/>
        <dbReference type="ChEBI" id="CHEBI:18262"/>
        <dbReference type="ChEBI" id="CHEBI:57287"/>
        <dbReference type="ChEBI" id="CHEBI:57375"/>
    </reaction>
    <physiologicalReaction direction="left-to-right" evidence="25">
        <dbReference type="Rhea" id="RHEA:30136"/>
    </physiologicalReaction>
</comment>
<dbReference type="Gene3D" id="3.10.129.10">
    <property type="entry name" value="Hotdog Thioesterase"/>
    <property type="match status" value="1"/>
</dbReference>
<evidence type="ECO:0000259" key="28">
    <source>
        <dbReference type="Pfam" id="PF03061"/>
    </source>
</evidence>
<accession>A0A2G9R8V1</accession>
<keyword evidence="9" id="KW-0378">Hydrolase</keyword>
<dbReference type="InterPro" id="IPR052365">
    <property type="entry name" value="THEM4/THEM5_acyl-CoA_thioest"/>
</dbReference>
<dbReference type="GO" id="GO:0016787">
    <property type="term" value="F:hydrolase activity"/>
    <property type="evidence" value="ECO:0007669"/>
    <property type="project" value="UniProtKB-KW"/>
</dbReference>
<comment type="catalytic activity">
    <reaction evidence="17">
        <text>(9Z)-octadecenoyl-CoA + H2O = (9Z)-octadecenoate + CoA + H(+)</text>
        <dbReference type="Rhea" id="RHEA:40139"/>
        <dbReference type="ChEBI" id="CHEBI:15377"/>
        <dbReference type="ChEBI" id="CHEBI:15378"/>
        <dbReference type="ChEBI" id="CHEBI:30823"/>
        <dbReference type="ChEBI" id="CHEBI:57287"/>
        <dbReference type="ChEBI" id="CHEBI:57387"/>
    </reaction>
    <physiologicalReaction direction="left-to-right" evidence="17">
        <dbReference type="Rhea" id="RHEA:40140"/>
    </physiologicalReaction>
</comment>
<keyword evidence="13" id="KW-0496">Mitochondrion</keyword>
<evidence type="ECO:0000256" key="18">
    <source>
        <dbReference type="ARBA" id="ARBA00038456"/>
    </source>
</evidence>
<name>A0A2G9R8V1_AQUCT</name>
<feature type="region of interest" description="Disordered" evidence="27">
    <location>
        <begin position="1"/>
        <end position="25"/>
    </location>
</feature>
<evidence type="ECO:0000256" key="22">
    <source>
        <dbReference type="ARBA" id="ARBA00047588"/>
    </source>
</evidence>
<evidence type="ECO:0000256" key="12">
    <source>
        <dbReference type="ARBA" id="ARBA00023098"/>
    </source>
</evidence>
<evidence type="ECO:0000256" key="20">
    <source>
        <dbReference type="ARBA" id="ARBA00040123"/>
    </source>
</evidence>
<keyword evidence="7" id="KW-0053">Apoptosis</keyword>
<gene>
    <name evidence="29" type="ORF">AB205_0008140</name>
</gene>
<evidence type="ECO:0000313" key="30">
    <source>
        <dbReference type="Proteomes" id="UP000228934"/>
    </source>
</evidence>
<dbReference type="GO" id="GO:0006915">
    <property type="term" value="P:apoptotic process"/>
    <property type="evidence" value="ECO:0007669"/>
    <property type="project" value="UniProtKB-KW"/>
</dbReference>
<dbReference type="EMBL" id="KV970148">
    <property type="protein sequence ID" value="PIO23683.1"/>
    <property type="molecule type" value="Genomic_DNA"/>
</dbReference>
<dbReference type="Proteomes" id="UP000228934">
    <property type="component" value="Unassembled WGS sequence"/>
</dbReference>
<keyword evidence="30" id="KW-1185">Reference proteome</keyword>
<dbReference type="CDD" id="cd03443">
    <property type="entry name" value="PaaI_thioesterase"/>
    <property type="match status" value="1"/>
</dbReference>
<comment type="catalytic activity">
    <reaction evidence="26">
        <text>tetradecanoyl-CoA + H2O = tetradecanoate + CoA + H(+)</text>
        <dbReference type="Rhea" id="RHEA:40119"/>
        <dbReference type="ChEBI" id="CHEBI:15377"/>
        <dbReference type="ChEBI" id="CHEBI:15378"/>
        <dbReference type="ChEBI" id="CHEBI:30807"/>
        <dbReference type="ChEBI" id="CHEBI:57287"/>
        <dbReference type="ChEBI" id="CHEBI:57385"/>
    </reaction>
    <physiologicalReaction direction="left-to-right" evidence="26">
        <dbReference type="Rhea" id="RHEA:40120"/>
    </physiologicalReaction>
</comment>
<evidence type="ECO:0000256" key="9">
    <source>
        <dbReference type="ARBA" id="ARBA00022801"/>
    </source>
</evidence>
<evidence type="ECO:0000256" key="17">
    <source>
        <dbReference type="ARBA" id="ARBA00037002"/>
    </source>
</evidence>
<keyword evidence="15" id="KW-0966">Cell projection</keyword>
<evidence type="ECO:0000256" key="8">
    <source>
        <dbReference type="ARBA" id="ARBA00022792"/>
    </source>
</evidence>
<keyword evidence="12" id="KW-0443">Lipid metabolism</keyword>
<dbReference type="PANTHER" id="PTHR12418:SF19">
    <property type="entry name" value="ACYL-COENZYME A THIOESTERASE THEM4"/>
    <property type="match status" value="1"/>
</dbReference>
<proteinExistence type="inferred from homology"/>
<evidence type="ECO:0000256" key="2">
    <source>
        <dbReference type="ARBA" id="ARBA00004569"/>
    </source>
</evidence>
<dbReference type="GO" id="GO:0005758">
    <property type="term" value="C:mitochondrial intermembrane space"/>
    <property type="evidence" value="ECO:0007669"/>
    <property type="project" value="UniProtKB-SubCell"/>
</dbReference>
<evidence type="ECO:0000256" key="24">
    <source>
        <dbReference type="ARBA" id="ARBA00047969"/>
    </source>
</evidence>
<comment type="catalytic activity">
    <reaction evidence="24">
        <text>decanoyl-CoA + H2O = decanoate + CoA + H(+)</text>
        <dbReference type="Rhea" id="RHEA:40059"/>
        <dbReference type="ChEBI" id="CHEBI:15377"/>
        <dbReference type="ChEBI" id="CHEBI:15378"/>
        <dbReference type="ChEBI" id="CHEBI:27689"/>
        <dbReference type="ChEBI" id="CHEBI:57287"/>
        <dbReference type="ChEBI" id="CHEBI:61430"/>
    </reaction>
    <physiologicalReaction direction="left-to-right" evidence="24">
        <dbReference type="Rhea" id="RHEA:40060"/>
    </physiologicalReaction>
</comment>
<evidence type="ECO:0000256" key="26">
    <source>
        <dbReference type="ARBA" id="ARBA00048180"/>
    </source>
</evidence>
<evidence type="ECO:0000256" key="25">
    <source>
        <dbReference type="ARBA" id="ARBA00048074"/>
    </source>
</evidence>
<evidence type="ECO:0000256" key="7">
    <source>
        <dbReference type="ARBA" id="ARBA00022703"/>
    </source>
</evidence>
<evidence type="ECO:0000256" key="4">
    <source>
        <dbReference type="ARBA" id="ARBA00004637"/>
    </source>
</evidence>
<keyword evidence="5" id="KW-1003">Cell membrane</keyword>
<sequence length="251" mass="28556">MYRMPVSPSHLLPVSSPHRHHAARNLQDHPGRCCRLPPHHHRQHRHLQVAHQPRDYSLPNATWSPDTKRLYEELSRDQSWRILPSYNTSVHYQDGMRSVGDRKTRLFTRNLDQDGVGFEYCMFYNQAEKRTICIFQPGPYLEGPRGLSYLESSWFLGHPVLLAPLMSPLPSSRYAHGGCIATIIDATVGTGTVYTYGPAMTANLNIDYRNPIPLGSTVIIDSRVEKVDGRKIYSSCQVRSHDDAVLHNEAT</sequence>
<comment type="similarity">
    <text evidence="18">Belongs to the THEM4/THEM5 thioesterase family.</text>
</comment>
<feature type="non-terminal residue" evidence="29">
    <location>
        <position position="251"/>
    </location>
</feature>
<protein>
    <recommendedName>
        <fullName evidence="20">Acyl-coenzyme A thioesterase THEM4</fullName>
        <ecNumber evidence="19">3.1.2.2</ecNumber>
    </recommendedName>
    <alternativeName>
        <fullName evidence="21">Thioesterase superfamily member 4</fullName>
    </alternativeName>
</protein>
<evidence type="ECO:0000256" key="27">
    <source>
        <dbReference type="SAM" id="MobiDB-lite"/>
    </source>
</evidence>
<evidence type="ECO:0000256" key="16">
    <source>
        <dbReference type="ARBA" id="ARBA00035852"/>
    </source>
</evidence>
<comment type="subcellular location">
    <subcellularLocation>
        <location evidence="3">Cell projection</location>
        <location evidence="3">Ruffle membrane</location>
    </subcellularLocation>
    <subcellularLocation>
        <location evidence="1">Cytoplasm</location>
    </subcellularLocation>
    <subcellularLocation>
        <location evidence="4">Mitochondrion inner membrane</location>
        <topology evidence="4">Peripheral membrane protein</topology>
    </subcellularLocation>
    <subcellularLocation>
        <location evidence="2">Mitochondrion intermembrane space</location>
    </subcellularLocation>
</comment>
<dbReference type="AlphaFoldDB" id="A0A2G9R8V1"/>
<evidence type="ECO:0000256" key="21">
    <source>
        <dbReference type="ARBA" id="ARBA00043210"/>
    </source>
</evidence>
<dbReference type="OrthoDB" id="506431at2759"/>
<keyword evidence="6" id="KW-0963">Cytoplasm</keyword>
<dbReference type="InterPro" id="IPR006683">
    <property type="entry name" value="Thioestr_dom"/>
</dbReference>
<comment type="catalytic activity">
    <reaction evidence="22">
        <text>octanoyl-CoA + H2O = octanoate + CoA + H(+)</text>
        <dbReference type="Rhea" id="RHEA:30143"/>
        <dbReference type="ChEBI" id="CHEBI:15377"/>
        <dbReference type="ChEBI" id="CHEBI:15378"/>
        <dbReference type="ChEBI" id="CHEBI:25646"/>
        <dbReference type="ChEBI" id="CHEBI:57287"/>
        <dbReference type="ChEBI" id="CHEBI:57386"/>
    </reaction>
    <physiologicalReaction direction="left-to-right" evidence="22">
        <dbReference type="Rhea" id="RHEA:30144"/>
    </physiologicalReaction>
</comment>
<evidence type="ECO:0000256" key="5">
    <source>
        <dbReference type="ARBA" id="ARBA00022475"/>
    </source>
</evidence>
<dbReference type="PANTHER" id="PTHR12418">
    <property type="entry name" value="ACYL-COENZYME A THIOESTERASE THEM4"/>
    <property type="match status" value="1"/>
</dbReference>
<keyword evidence="10" id="KW-0276">Fatty acid metabolism</keyword>
<reference evidence="30" key="1">
    <citation type="journal article" date="2017" name="Nat. Commun.">
        <title>The North American bullfrog draft genome provides insight into hormonal regulation of long noncoding RNA.</title>
        <authorList>
            <person name="Hammond S.A."/>
            <person name="Warren R.L."/>
            <person name="Vandervalk B.P."/>
            <person name="Kucuk E."/>
            <person name="Khan H."/>
            <person name="Gibb E.A."/>
            <person name="Pandoh P."/>
            <person name="Kirk H."/>
            <person name="Zhao Y."/>
            <person name="Jones M."/>
            <person name="Mungall A.J."/>
            <person name="Coope R."/>
            <person name="Pleasance S."/>
            <person name="Moore R.A."/>
            <person name="Holt R.A."/>
            <person name="Round J.M."/>
            <person name="Ohora S."/>
            <person name="Walle B.V."/>
            <person name="Veldhoen N."/>
            <person name="Helbing C.C."/>
            <person name="Birol I."/>
        </authorList>
    </citation>
    <scope>NUCLEOTIDE SEQUENCE [LARGE SCALE GENOMIC DNA]</scope>
</reference>
<dbReference type="SUPFAM" id="SSF54637">
    <property type="entry name" value="Thioesterase/thiol ester dehydrase-isomerase"/>
    <property type="match status" value="1"/>
</dbReference>
<dbReference type="InterPro" id="IPR029069">
    <property type="entry name" value="HotDog_dom_sf"/>
</dbReference>
<feature type="domain" description="Thioesterase" evidence="28">
    <location>
        <begin position="175"/>
        <end position="245"/>
    </location>
</feature>